<organism evidence="1 2">
    <name type="scientific">Rhodococcus qingshengii</name>
    <dbReference type="NCBI Taxonomy" id="334542"/>
    <lineage>
        <taxon>Bacteria</taxon>
        <taxon>Bacillati</taxon>
        <taxon>Actinomycetota</taxon>
        <taxon>Actinomycetes</taxon>
        <taxon>Mycobacteriales</taxon>
        <taxon>Nocardiaceae</taxon>
        <taxon>Rhodococcus</taxon>
        <taxon>Rhodococcus erythropolis group</taxon>
    </lineage>
</organism>
<proteinExistence type="predicted"/>
<reference evidence="1" key="1">
    <citation type="submission" date="2023-02" db="EMBL/GenBank/DDBJ databases">
        <title>A novel hydrolase synthesized by Rhodococcus erythropolis HQ is responsible for the detoxification of Zearalenone.</title>
        <authorList>
            <person name="Hu J."/>
            <person name="Xu J."/>
        </authorList>
    </citation>
    <scope>NUCLEOTIDE SEQUENCE</scope>
    <source>
        <strain evidence="1">HQ</strain>
    </source>
</reference>
<accession>A0AAW6L7Z1</accession>
<sequence>MSIRRCSLASGRALRTARFGVATFRRGRKAIDRRPSGLVWIERALAAPAGSV</sequence>
<evidence type="ECO:0000313" key="2">
    <source>
        <dbReference type="Proteomes" id="UP001217325"/>
    </source>
</evidence>
<dbReference type="AlphaFoldDB" id="A0AAW6L7Z1"/>
<protein>
    <submittedName>
        <fullName evidence="1">Uncharacterized protein</fullName>
    </submittedName>
</protein>
<dbReference type="EMBL" id="JARDXE010000001">
    <property type="protein sequence ID" value="MDE8643922.1"/>
    <property type="molecule type" value="Genomic_DNA"/>
</dbReference>
<dbReference type="RefSeq" id="WP_155419158.1">
    <property type="nucleotide sequence ID" value="NZ_AP026691.1"/>
</dbReference>
<dbReference type="Proteomes" id="UP001217325">
    <property type="component" value="Unassembled WGS sequence"/>
</dbReference>
<name>A0AAW6L7Z1_RHOSG</name>
<comment type="caution">
    <text evidence="1">The sequence shown here is derived from an EMBL/GenBank/DDBJ whole genome shotgun (WGS) entry which is preliminary data.</text>
</comment>
<evidence type="ECO:0000313" key="1">
    <source>
        <dbReference type="EMBL" id="MDE8643922.1"/>
    </source>
</evidence>
<gene>
    <name evidence="1" type="ORF">PXH69_03105</name>
</gene>